<evidence type="ECO:0000313" key="2">
    <source>
        <dbReference type="Proteomes" id="UP000712600"/>
    </source>
</evidence>
<evidence type="ECO:0000313" key="1">
    <source>
        <dbReference type="EMBL" id="KAF3486813.1"/>
    </source>
</evidence>
<comment type="caution">
    <text evidence="1">The sequence shown here is derived from an EMBL/GenBank/DDBJ whole genome shotgun (WGS) entry which is preliminary data.</text>
</comment>
<organism evidence="1 2">
    <name type="scientific">Brassica cretica</name>
    <name type="common">Mustard</name>
    <dbReference type="NCBI Taxonomy" id="69181"/>
    <lineage>
        <taxon>Eukaryota</taxon>
        <taxon>Viridiplantae</taxon>
        <taxon>Streptophyta</taxon>
        <taxon>Embryophyta</taxon>
        <taxon>Tracheophyta</taxon>
        <taxon>Spermatophyta</taxon>
        <taxon>Magnoliopsida</taxon>
        <taxon>eudicotyledons</taxon>
        <taxon>Gunneridae</taxon>
        <taxon>Pentapetalae</taxon>
        <taxon>rosids</taxon>
        <taxon>malvids</taxon>
        <taxon>Brassicales</taxon>
        <taxon>Brassicaceae</taxon>
        <taxon>Brassiceae</taxon>
        <taxon>Brassica</taxon>
    </lineage>
</organism>
<gene>
    <name evidence="1" type="ORF">F2Q69_00055803</name>
</gene>
<dbReference type="EMBL" id="QGKX02002183">
    <property type="protein sequence ID" value="KAF3486813.1"/>
    <property type="molecule type" value="Genomic_DNA"/>
</dbReference>
<name>A0A8S9MVN1_BRACR</name>
<dbReference type="AlphaFoldDB" id="A0A8S9MVN1"/>
<sequence length="82" mass="9655">MGRRKIPTKHGSSENSDETWVVGKFRRTNVRRYIPTPRIRRNIPRNPLRRNCPRNVLRRYIVFPMNSGLVCPHRNIVGSSSE</sequence>
<proteinExistence type="predicted"/>
<reference evidence="1" key="1">
    <citation type="submission" date="2019-12" db="EMBL/GenBank/DDBJ databases">
        <title>Genome sequencing and annotation of Brassica cretica.</title>
        <authorList>
            <person name="Studholme D.J."/>
            <person name="Sarris P."/>
        </authorList>
    </citation>
    <scope>NUCLEOTIDE SEQUENCE</scope>
    <source>
        <strain evidence="1">PFS-109/04</strain>
        <tissue evidence="1">Leaf</tissue>
    </source>
</reference>
<dbReference type="Proteomes" id="UP000712600">
    <property type="component" value="Unassembled WGS sequence"/>
</dbReference>
<protein>
    <submittedName>
        <fullName evidence="1">Uncharacterized protein</fullName>
    </submittedName>
</protein>
<accession>A0A8S9MVN1</accession>